<accession>A0A9W6GVE0</accession>
<sequence length="130" mass="13773">MKKTILVTSLLVMSVGVMSVGAATARGGQQTWILVCSDGVPKNECNLTTAARWYHLSAPQASASTPAIKAARAKVAQSLDKGFYVAQEQFPAGVSMGERGRIFKACDPESATPPADSQQAEWARRGSCLE</sequence>
<feature type="region of interest" description="Disordered" evidence="1">
    <location>
        <begin position="105"/>
        <end position="130"/>
    </location>
</feature>
<dbReference type="AlphaFoldDB" id="A0A9W6GVE0"/>
<keyword evidence="4" id="KW-1185">Reference proteome</keyword>
<keyword evidence="2" id="KW-0732">Signal</keyword>
<organism evidence="3 4">
    <name type="scientific">Methylocystis echinoides</name>
    <dbReference type="NCBI Taxonomy" id="29468"/>
    <lineage>
        <taxon>Bacteria</taxon>
        <taxon>Pseudomonadati</taxon>
        <taxon>Pseudomonadota</taxon>
        <taxon>Alphaproteobacteria</taxon>
        <taxon>Hyphomicrobiales</taxon>
        <taxon>Methylocystaceae</taxon>
        <taxon>Methylocystis</taxon>
    </lineage>
</organism>
<name>A0A9W6GVE0_9HYPH</name>
<feature type="chain" id="PRO_5040958781" description="DUF4189 domain-containing protein" evidence="2">
    <location>
        <begin position="26"/>
        <end position="130"/>
    </location>
</feature>
<evidence type="ECO:0000256" key="2">
    <source>
        <dbReference type="SAM" id="SignalP"/>
    </source>
</evidence>
<evidence type="ECO:0008006" key="5">
    <source>
        <dbReference type="Google" id="ProtNLM"/>
    </source>
</evidence>
<feature type="signal peptide" evidence="2">
    <location>
        <begin position="1"/>
        <end position="25"/>
    </location>
</feature>
<protein>
    <recommendedName>
        <fullName evidence="5">DUF4189 domain-containing protein</fullName>
    </recommendedName>
</protein>
<comment type="caution">
    <text evidence="3">The sequence shown here is derived from an EMBL/GenBank/DDBJ whole genome shotgun (WGS) entry which is preliminary data.</text>
</comment>
<dbReference type="EMBL" id="BSEC01000001">
    <property type="protein sequence ID" value="GLI93570.1"/>
    <property type="molecule type" value="Genomic_DNA"/>
</dbReference>
<proteinExistence type="predicted"/>
<dbReference type="Proteomes" id="UP001144323">
    <property type="component" value="Unassembled WGS sequence"/>
</dbReference>
<reference evidence="3" key="1">
    <citation type="journal article" date="2023" name="Int. J. Syst. Evol. Microbiol.">
        <title>Methylocystis iwaonis sp. nov., a type II methane-oxidizing bacterium from surface soil of a rice paddy field in Japan, and emended description of the genus Methylocystis (ex Whittenbury et al. 1970) Bowman et al. 1993.</title>
        <authorList>
            <person name="Kaise H."/>
            <person name="Sawadogo J.B."/>
            <person name="Alam M.S."/>
            <person name="Ueno C."/>
            <person name="Dianou D."/>
            <person name="Shinjo R."/>
            <person name="Asakawa S."/>
        </authorList>
    </citation>
    <scope>NUCLEOTIDE SEQUENCE</scope>
    <source>
        <strain evidence="3">LMG27198</strain>
    </source>
</reference>
<gene>
    <name evidence="3" type="ORF">LMG27198_25620</name>
</gene>
<dbReference type="RefSeq" id="WP_281803456.1">
    <property type="nucleotide sequence ID" value="NZ_BSEC01000001.1"/>
</dbReference>
<evidence type="ECO:0000313" key="3">
    <source>
        <dbReference type="EMBL" id="GLI93570.1"/>
    </source>
</evidence>
<evidence type="ECO:0000313" key="4">
    <source>
        <dbReference type="Proteomes" id="UP001144323"/>
    </source>
</evidence>
<evidence type="ECO:0000256" key="1">
    <source>
        <dbReference type="SAM" id="MobiDB-lite"/>
    </source>
</evidence>